<keyword evidence="5 10" id="KW-0812">Transmembrane</keyword>
<evidence type="ECO:0000256" key="10">
    <source>
        <dbReference type="SAM" id="Phobius"/>
    </source>
</evidence>
<comment type="subcellular location">
    <subcellularLocation>
        <location evidence="1">Membrane</location>
        <topology evidence="1">Multi-pass membrane protein</topology>
    </subcellularLocation>
</comment>
<feature type="transmembrane region" description="Helical" evidence="10">
    <location>
        <begin position="327"/>
        <end position="348"/>
    </location>
</feature>
<dbReference type="InterPro" id="IPR038770">
    <property type="entry name" value="Na+/solute_symporter_sf"/>
</dbReference>
<feature type="domain" description="RCK N-terminal" evidence="11">
    <location>
        <begin position="408"/>
        <end position="523"/>
    </location>
</feature>
<dbReference type="RefSeq" id="WP_099539962.1">
    <property type="nucleotide sequence ID" value="NZ_SHLZ01000004.1"/>
</dbReference>
<dbReference type="Proteomes" id="UP000291286">
    <property type="component" value="Unassembled WGS sequence"/>
</dbReference>
<evidence type="ECO:0000256" key="1">
    <source>
        <dbReference type="ARBA" id="ARBA00004141"/>
    </source>
</evidence>
<feature type="transmembrane region" description="Helical" evidence="10">
    <location>
        <begin position="60"/>
        <end position="80"/>
    </location>
</feature>
<evidence type="ECO:0000256" key="7">
    <source>
        <dbReference type="ARBA" id="ARBA00022989"/>
    </source>
</evidence>
<dbReference type="GO" id="GO:0015297">
    <property type="term" value="F:antiporter activity"/>
    <property type="evidence" value="ECO:0007669"/>
    <property type="project" value="UniProtKB-KW"/>
</dbReference>
<keyword evidence="9 10" id="KW-0472">Membrane</keyword>
<evidence type="ECO:0000256" key="4">
    <source>
        <dbReference type="ARBA" id="ARBA00022538"/>
    </source>
</evidence>
<sequence>MQDLLGATLILLAACSLAAVATAAFRVPALLGYLAVGALLGPSVSGVVAPGEALDFLSELGVALLLFMVGLEFSLGHFWLTRKTVLVAGSLQMVVVAAPLTLVLIGLGQPAQSAALLGAAAAMSSTALVSRQLADQGELTTRHGRSAIAVLVFQDLASVPLLALLAIWARGESPKIESVLLEVLGVLVLFAAAALASRRLLHGLLGWVARQGHEESFVLVSLCVVVAAAAAAHAIGVSAALGAFLAGMVLGESDFRHHMESHLKPFRDVLSGVFFVTIGLQLDGAQILSAPLAVFAWLAVLVPVKIGLNTLALRATRLSALDAWRTGIALGHGGEFALLLLGMVLQQHLIPATVVQPMLVALVLSMALAPLLIRHHDVLARFLSRTGGVVQPPQAEDVEIAAQAARYRDHVIVCGAGELGLTVSEILRHAGVAHLLLEADEQKVEAARAAGAPVFHGDASRPDTLLAAGLAQARLVVLTFDHAQQVLRIAQAIAERRPALTLWVSCRSTTAADALRAMPNVHVHQQSFAAALGLAEQVMSSLGMSAELVERNISAMRRRLDSGNVAGSPSA</sequence>
<keyword evidence="8" id="KW-0406">Ion transport</keyword>
<comment type="caution">
    <text evidence="12">The sequence shown here is derived from an EMBL/GenBank/DDBJ whole genome shotgun (WGS) entry which is preliminary data.</text>
</comment>
<protein>
    <submittedName>
        <fullName evidence="12">Heat resistance system K+/H+ antiporter KefB-GI</fullName>
    </submittedName>
</protein>
<keyword evidence="3" id="KW-0050">Antiport</keyword>
<feature type="transmembrane region" description="Helical" evidence="10">
    <location>
        <begin position="146"/>
        <end position="167"/>
    </location>
</feature>
<reference evidence="14 15" key="1">
    <citation type="submission" date="2019-02" db="EMBL/GenBank/DDBJ databases">
        <title>WGS of Pseudoxanthomonas species novum from clinical isolates.</title>
        <authorList>
            <person name="Bernier A.-M."/>
            <person name="Bernard K."/>
            <person name="Vachon A."/>
        </authorList>
    </citation>
    <scope>NUCLEOTIDE SEQUENCE [LARGE SCALE GENOMIC DNA]</scope>
    <source>
        <strain evidence="13 15">NML140781</strain>
        <strain evidence="12 14">NML171202</strain>
    </source>
</reference>
<organism evidence="12 14">
    <name type="scientific">Pseudoxanthomonas winnipegensis</name>
    <dbReference type="NCBI Taxonomy" id="2480810"/>
    <lineage>
        <taxon>Bacteria</taxon>
        <taxon>Pseudomonadati</taxon>
        <taxon>Pseudomonadota</taxon>
        <taxon>Gammaproteobacteria</taxon>
        <taxon>Lysobacterales</taxon>
        <taxon>Lysobacteraceae</taxon>
        <taxon>Pseudoxanthomonas</taxon>
    </lineage>
</organism>
<accession>A0A4Q8LUE6</accession>
<evidence type="ECO:0000256" key="9">
    <source>
        <dbReference type="ARBA" id="ARBA00023136"/>
    </source>
</evidence>
<dbReference type="Pfam" id="PF00999">
    <property type="entry name" value="Na_H_Exchanger"/>
    <property type="match status" value="1"/>
</dbReference>
<dbReference type="PANTHER" id="PTHR46157:SF4">
    <property type="entry name" value="K(+) EFFLUX ANTIPORTER 3, CHLOROPLASTIC"/>
    <property type="match status" value="1"/>
</dbReference>
<evidence type="ECO:0000259" key="11">
    <source>
        <dbReference type="PROSITE" id="PS51201"/>
    </source>
</evidence>
<evidence type="ECO:0000313" key="13">
    <source>
        <dbReference type="EMBL" id="TAA35637.1"/>
    </source>
</evidence>
<dbReference type="PROSITE" id="PS51201">
    <property type="entry name" value="RCK_N"/>
    <property type="match status" value="1"/>
</dbReference>
<evidence type="ECO:0000256" key="3">
    <source>
        <dbReference type="ARBA" id="ARBA00022449"/>
    </source>
</evidence>
<feature type="transmembrane region" description="Helical" evidence="10">
    <location>
        <begin position="217"/>
        <end position="248"/>
    </location>
</feature>
<feature type="transmembrane region" description="Helical" evidence="10">
    <location>
        <begin position="354"/>
        <end position="373"/>
    </location>
</feature>
<dbReference type="Gene3D" id="3.40.50.720">
    <property type="entry name" value="NAD(P)-binding Rossmann-like Domain"/>
    <property type="match status" value="1"/>
</dbReference>
<feature type="transmembrane region" description="Helical" evidence="10">
    <location>
        <begin position="179"/>
        <end position="197"/>
    </location>
</feature>
<accession>A0A4Q8LJ11</accession>
<feature type="transmembrane region" description="Helical" evidence="10">
    <location>
        <begin position="86"/>
        <end position="107"/>
    </location>
</feature>
<dbReference type="PANTHER" id="PTHR46157">
    <property type="entry name" value="K(+) EFFLUX ANTIPORTER 3, CHLOROPLASTIC"/>
    <property type="match status" value="1"/>
</dbReference>
<evidence type="ECO:0000313" key="15">
    <source>
        <dbReference type="Proteomes" id="UP000292087"/>
    </source>
</evidence>
<evidence type="ECO:0000256" key="2">
    <source>
        <dbReference type="ARBA" id="ARBA00022448"/>
    </source>
</evidence>
<keyword evidence="7 10" id="KW-1133">Transmembrane helix</keyword>
<dbReference type="InterPro" id="IPR036291">
    <property type="entry name" value="NAD(P)-bd_dom_sf"/>
</dbReference>
<dbReference type="InterPro" id="IPR006153">
    <property type="entry name" value="Cation/H_exchanger_TM"/>
</dbReference>
<dbReference type="GO" id="GO:0005886">
    <property type="term" value="C:plasma membrane"/>
    <property type="evidence" value="ECO:0007669"/>
    <property type="project" value="TreeGrafter"/>
</dbReference>
<dbReference type="AlphaFoldDB" id="A0A4Q8LJ11"/>
<feature type="transmembrane region" description="Helical" evidence="10">
    <location>
        <begin position="30"/>
        <end position="48"/>
    </location>
</feature>
<dbReference type="Proteomes" id="UP000292087">
    <property type="component" value="Unassembled WGS sequence"/>
</dbReference>
<proteinExistence type="predicted"/>
<name>A0A4Q8LJ11_9GAMM</name>
<dbReference type="EMBL" id="SHMB01000003">
    <property type="protein sequence ID" value="TAA29965.1"/>
    <property type="molecule type" value="Genomic_DNA"/>
</dbReference>
<dbReference type="InterPro" id="IPR003148">
    <property type="entry name" value="RCK_N"/>
</dbReference>
<keyword evidence="6" id="KW-0630">Potassium</keyword>
<dbReference type="Pfam" id="PF02254">
    <property type="entry name" value="TrkA_N"/>
    <property type="match status" value="1"/>
</dbReference>
<evidence type="ECO:0000313" key="12">
    <source>
        <dbReference type="EMBL" id="TAA29965.1"/>
    </source>
</evidence>
<keyword evidence="4" id="KW-0633">Potassium transport</keyword>
<feature type="transmembrane region" description="Helical" evidence="10">
    <location>
        <begin position="294"/>
        <end position="315"/>
    </location>
</feature>
<evidence type="ECO:0000256" key="6">
    <source>
        <dbReference type="ARBA" id="ARBA00022958"/>
    </source>
</evidence>
<dbReference type="Gene3D" id="1.20.1530.20">
    <property type="match status" value="1"/>
</dbReference>
<gene>
    <name evidence="12" type="primary">kefB-GI</name>
    <name evidence="13" type="ORF">EA656_08085</name>
    <name evidence="12" type="ORF">EA661_10635</name>
</gene>
<evidence type="ECO:0000256" key="8">
    <source>
        <dbReference type="ARBA" id="ARBA00023065"/>
    </source>
</evidence>
<dbReference type="SUPFAM" id="SSF51735">
    <property type="entry name" value="NAD(P)-binding Rossmann-fold domains"/>
    <property type="match status" value="1"/>
</dbReference>
<evidence type="ECO:0000313" key="14">
    <source>
        <dbReference type="Proteomes" id="UP000291286"/>
    </source>
</evidence>
<evidence type="ECO:0000256" key="5">
    <source>
        <dbReference type="ARBA" id="ARBA00022692"/>
    </source>
</evidence>
<dbReference type="GO" id="GO:0006813">
    <property type="term" value="P:potassium ion transport"/>
    <property type="evidence" value="ECO:0007669"/>
    <property type="project" value="UniProtKB-KW"/>
</dbReference>
<dbReference type="EMBL" id="SHMF01000002">
    <property type="protein sequence ID" value="TAA35637.1"/>
    <property type="molecule type" value="Genomic_DNA"/>
</dbReference>
<dbReference type="GO" id="GO:1902600">
    <property type="term" value="P:proton transmembrane transport"/>
    <property type="evidence" value="ECO:0007669"/>
    <property type="project" value="InterPro"/>
</dbReference>
<keyword evidence="2" id="KW-0813">Transport</keyword>
<feature type="transmembrane region" description="Helical" evidence="10">
    <location>
        <begin position="114"/>
        <end position="134"/>
    </location>
</feature>